<dbReference type="GO" id="GO:0022857">
    <property type="term" value="F:transmembrane transporter activity"/>
    <property type="evidence" value="ECO:0007669"/>
    <property type="project" value="TreeGrafter"/>
</dbReference>
<feature type="domain" description="ABC3 transporter permease C-terminal" evidence="8">
    <location>
        <begin position="275"/>
        <end position="386"/>
    </location>
</feature>
<keyword evidence="2" id="KW-1003">Cell membrane</keyword>
<gene>
    <name evidence="10" type="ORF">CCE28_19325</name>
</gene>
<evidence type="ECO:0000256" key="6">
    <source>
        <dbReference type="ARBA" id="ARBA00038076"/>
    </source>
</evidence>
<evidence type="ECO:0000259" key="9">
    <source>
        <dbReference type="Pfam" id="PF12704"/>
    </source>
</evidence>
<accession>A0A267MCQ2</accession>
<evidence type="ECO:0000256" key="4">
    <source>
        <dbReference type="ARBA" id="ARBA00022989"/>
    </source>
</evidence>
<keyword evidence="3 7" id="KW-0812">Transmembrane</keyword>
<dbReference type="AlphaFoldDB" id="A0A267MCQ2"/>
<proteinExistence type="inferred from homology"/>
<feature type="domain" description="MacB-like periplasmic core" evidence="9">
    <location>
        <begin position="22"/>
        <end position="239"/>
    </location>
</feature>
<dbReference type="Pfam" id="PF12704">
    <property type="entry name" value="MacB_PCD"/>
    <property type="match status" value="1"/>
</dbReference>
<dbReference type="PANTHER" id="PTHR30572:SF4">
    <property type="entry name" value="ABC TRANSPORTER PERMEASE YTRF"/>
    <property type="match status" value="1"/>
</dbReference>
<dbReference type="InterPro" id="IPR025857">
    <property type="entry name" value="MacB_PCD"/>
</dbReference>
<feature type="transmembrane region" description="Helical" evidence="7">
    <location>
        <begin position="21"/>
        <end position="42"/>
    </location>
</feature>
<reference evidence="10 11" key="1">
    <citation type="submission" date="2017-06" db="EMBL/GenBank/DDBJ databases">
        <title>Draft genome sequence of anaerobic fermentative bacterium Anaeromicrobium sediminis DY2726D isolated from West Pacific Ocean sediments.</title>
        <authorList>
            <person name="Zeng X."/>
        </authorList>
    </citation>
    <scope>NUCLEOTIDE SEQUENCE [LARGE SCALE GENOMIC DNA]</scope>
    <source>
        <strain evidence="10 11">DY2726D</strain>
    </source>
</reference>
<evidence type="ECO:0000256" key="7">
    <source>
        <dbReference type="SAM" id="Phobius"/>
    </source>
</evidence>
<organism evidence="10 11">
    <name type="scientific">Anaeromicrobium sediminis</name>
    <dbReference type="NCBI Taxonomy" id="1478221"/>
    <lineage>
        <taxon>Bacteria</taxon>
        <taxon>Bacillati</taxon>
        <taxon>Bacillota</taxon>
        <taxon>Clostridia</taxon>
        <taxon>Peptostreptococcales</taxon>
        <taxon>Thermotaleaceae</taxon>
        <taxon>Anaeromicrobium</taxon>
    </lineage>
</organism>
<feature type="transmembrane region" description="Helical" evidence="7">
    <location>
        <begin position="271"/>
        <end position="296"/>
    </location>
</feature>
<dbReference type="RefSeq" id="WP_095135473.1">
    <property type="nucleotide sequence ID" value="NZ_NIBG01000027.1"/>
</dbReference>
<feature type="transmembrane region" description="Helical" evidence="7">
    <location>
        <begin position="361"/>
        <end position="379"/>
    </location>
</feature>
<keyword evidence="4 7" id="KW-1133">Transmembrane helix</keyword>
<dbReference type="Proteomes" id="UP000216024">
    <property type="component" value="Unassembled WGS sequence"/>
</dbReference>
<evidence type="ECO:0000256" key="3">
    <source>
        <dbReference type="ARBA" id="ARBA00022692"/>
    </source>
</evidence>
<evidence type="ECO:0000259" key="8">
    <source>
        <dbReference type="Pfam" id="PF02687"/>
    </source>
</evidence>
<evidence type="ECO:0000313" key="10">
    <source>
        <dbReference type="EMBL" id="PAB57237.1"/>
    </source>
</evidence>
<evidence type="ECO:0008006" key="12">
    <source>
        <dbReference type="Google" id="ProtNLM"/>
    </source>
</evidence>
<sequence length="394" mass="42696">MAIEEIFKGVLLNIKLNKFKVFLTSLGIIVGSLTIIFVIGIGKGSQAEVEEQFKSLSVGTIHVMTNFRASPNVKPLDKEDLERIKEQTQNIDKAVISVTTSTSVLGNGESMSASTLGSTQDIKDTNNLNIKYGRFISDEDIKRAKIAVLGYDVAEGLFEEVTESILGEYVTIKGKRYEVVGILEQIGDTGMRGFNPDEGVIVPYETATSYLIGKKSKPNITVLAKGIDYVDPAIEDIKEILSKEYKEDDLMIRDAGSKLVTARESAKSMSILLMAIGTIVLIVGGIGIMNVMFVSVKERTKEIGILKAIGAKRRDILLQFLLEAIIISAGGGIIAIVLGIILMPLAEYGSVRVIPSLEGNVIALIFSIVTGTFFGYYPASKGATLKPIDALNYE</sequence>
<name>A0A267MCQ2_9FIRM</name>
<comment type="similarity">
    <text evidence="6">Belongs to the ABC-4 integral membrane protein family.</text>
</comment>
<dbReference type="Pfam" id="PF02687">
    <property type="entry name" value="FtsX"/>
    <property type="match status" value="1"/>
</dbReference>
<keyword evidence="5 7" id="KW-0472">Membrane</keyword>
<feature type="transmembrane region" description="Helical" evidence="7">
    <location>
        <begin position="316"/>
        <end position="341"/>
    </location>
</feature>
<evidence type="ECO:0000256" key="1">
    <source>
        <dbReference type="ARBA" id="ARBA00004651"/>
    </source>
</evidence>
<keyword evidence="11" id="KW-1185">Reference proteome</keyword>
<comment type="caution">
    <text evidence="10">The sequence shown here is derived from an EMBL/GenBank/DDBJ whole genome shotgun (WGS) entry which is preliminary data.</text>
</comment>
<evidence type="ECO:0000256" key="2">
    <source>
        <dbReference type="ARBA" id="ARBA00022475"/>
    </source>
</evidence>
<protein>
    <recommendedName>
        <fullName evidence="12">Macrolide ABC transporter permease</fullName>
    </recommendedName>
</protein>
<evidence type="ECO:0000313" key="11">
    <source>
        <dbReference type="Proteomes" id="UP000216024"/>
    </source>
</evidence>
<comment type="subcellular location">
    <subcellularLocation>
        <location evidence="1">Cell membrane</location>
        <topology evidence="1">Multi-pass membrane protein</topology>
    </subcellularLocation>
</comment>
<dbReference type="InterPro" id="IPR050250">
    <property type="entry name" value="Macrolide_Exporter_MacB"/>
</dbReference>
<dbReference type="EMBL" id="NIBG01000027">
    <property type="protein sequence ID" value="PAB57237.1"/>
    <property type="molecule type" value="Genomic_DNA"/>
</dbReference>
<dbReference type="PANTHER" id="PTHR30572">
    <property type="entry name" value="MEMBRANE COMPONENT OF TRANSPORTER-RELATED"/>
    <property type="match status" value="1"/>
</dbReference>
<evidence type="ECO:0000256" key="5">
    <source>
        <dbReference type="ARBA" id="ARBA00023136"/>
    </source>
</evidence>
<dbReference type="InterPro" id="IPR003838">
    <property type="entry name" value="ABC3_permease_C"/>
</dbReference>
<dbReference type="OrthoDB" id="9770036at2"/>
<dbReference type="GO" id="GO:0005886">
    <property type="term" value="C:plasma membrane"/>
    <property type="evidence" value="ECO:0007669"/>
    <property type="project" value="UniProtKB-SubCell"/>
</dbReference>